<dbReference type="FunFam" id="3.40.50.1820:FF:000196">
    <property type="entry name" value="Endoprotease endo-Pro"/>
    <property type="match status" value="1"/>
</dbReference>
<comment type="similarity">
    <text evidence="1">Belongs to the peptidase S28 family.</text>
</comment>
<feature type="chain" id="PRO_5010736109" evidence="6">
    <location>
        <begin position="20"/>
        <end position="504"/>
    </location>
</feature>
<dbReference type="AlphaFoldDB" id="A0A1V6PBZ3"/>
<dbReference type="InterPro" id="IPR008758">
    <property type="entry name" value="Peptidase_S28"/>
</dbReference>
<organism evidence="7 8">
    <name type="scientific">Penicillium decumbens</name>
    <dbReference type="NCBI Taxonomy" id="69771"/>
    <lineage>
        <taxon>Eukaryota</taxon>
        <taxon>Fungi</taxon>
        <taxon>Dikarya</taxon>
        <taxon>Ascomycota</taxon>
        <taxon>Pezizomycotina</taxon>
        <taxon>Eurotiomycetes</taxon>
        <taxon>Eurotiomycetidae</taxon>
        <taxon>Eurotiales</taxon>
        <taxon>Aspergillaceae</taxon>
        <taxon>Penicillium</taxon>
    </lineage>
</organism>
<dbReference type="Pfam" id="PF05577">
    <property type="entry name" value="Peptidase_S28"/>
    <property type="match status" value="1"/>
</dbReference>
<gene>
    <name evidence="7" type="ORF">PENDEC_c011G02776</name>
</gene>
<evidence type="ECO:0000256" key="2">
    <source>
        <dbReference type="ARBA" id="ARBA00022670"/>
    </source>
</evidence>
<keyword evidence="5" id="KW-0325">Glycoprotein</keyword>
<dbReference type="EMBL" id="MDYL01000011">
    <property type="protein sequence ID" value="OQD74333.1"/>
    <property type="molecule type" value="Genomic_DNA"/>
</dbReference>
<evidence type="ECO:0000256" key="6">
    <source>
        <dbReference type="SAM" id="SignalP"/>
    </source>
</evidence>
<dbReference type="GO" id="GO:0070008">
    <property type="term" value="F:serine-type exopeptidase activity"/>
    <property type="evidence" value="ECO:0007669"/>
    <property type="project" value="InterPro"/>
</dbReference>
<dbReference type="PANTHER" id="PTHR11010">
    <property type="entry name" value="PROTEASE S28 PRO-X CARBOXYPEPTIDASE-RELATED"/>
    <property type="match status" value="1"/>
</dbReference>
<keyword evidence="3 6" id="KW-0732">Signal</keyword>
<feature type="signal peptide" evidence="6">
    <location>
        <begin position="1"/>
        <end position="19"/>
    </location>
</feature>
<dbReference type="STRING" id="69771.A0A1V6PBZ3"/>
<proteinExistence type="inferred from homology"/>
<dbReference type="Gene3D" id="3.40.50.1820">
    <property type="entry name" value="alpha/beta hydrolase"/>
    <property type="match status" value="2"/>
</dbReference>
<dbReference type="InterPro" id="IPR029058">
    <property type="entry name" value="AB_hydrolase_fold"/>
</dbReference>
<keyword evidence="4" id="KW-0378">Hydrolase</keyword>
<dbReference type="GO" id="GO:0017000">
    <property type="term" value="P:antibiotic biosynthetic process"/>
    <property type="evidence" value="ECO:0007669"/>
    <property type="project" value="UniProtKB-ARBA"/>
</dbReference>
<sequence length="504" mass="55890">MYSLGLTALSLLWATAAQAAIGRRPLPPPAAAESTATHGQSTFEQLIDHNNPSLGTFFQQYWWNSEWWDGEGSPVVLFTPGEEAAAKYTGYLTNKTLTGLYGQEIKGAVIVLEQNLQYLTLENAISDLTYFAKNVNLPFDTNGSSNAQNAPWVLSGGSYSGALTSWTASTSPGTFWAYHSTSAPVQAIYDYWQYFIPIQEGMAKNCSSDVTRVVNYIDTVHTVGNEKQMQKLKDMFGLGDLEFDDFAAALENGPWLWQSNTFYTGYSSFFQFCDYVENVEAGAKTVPGPEGVGLEKALAGYAKWFKEIYFPGSCSSYGYWADNNTTACYDTHNATNPMFTDLSVDNAGNRQWQWMLCNEPFFYWQDGAPFTAPSLVSRTVNGAYWQRQCPLYFPEINGSTYGSAKGKHAWEVNAWTKGWSLTDTTRLIWANGQFDPWREAGVSSSFRPGGPLESRPSAPLNIIPGGFHCSDLIVQNGAVNEGVQKVIDAEVAQIKTWVGEYYKK</sequence>
<evidence type="ECO:0000256" key="4">
    <source>
        <dbReference type="ARBA" id="ARBA00022801"/>
    </source>
</evidence>
<keyword evidence="8" id="KW-1185">Reference proteome</keyword>
<evidence type="ECO:0000256" key="5">
    <source>
        <dbReference type="ARBA" id="ARBA00023180"/>
    </source>
</evidence>
<evidence type="ECO:0000313" key="7">
    <source>
        <dbReference type="EMBL" id="OQD74333.1"/>
    </source>
</evidence>
<dbReference type="GO" id="GO:0006508">
    <property type="term" value="P:proteolysis"/>
    <property type="evidence" value="ECO:0007669"/>
    <property type="project" value="UniProtKB-KW"/>
</dbReference>
<accession>A0A1V6PBZ3</accession>
<name>A0A1V6PBZ3_PENDC</name>
<dbReference type="OMA" id="CERFDVY"/>
<dbReference type="OrthoDB" id="1735038at2759"/>
<evidence type="ECO:0000313" key="8">
    <source>
        <dbReference type="Proteomes" id="UP000191522"/>
    </source>
</evidence>
<dbReference type="GO" id="GO:0008239">
    <property type="term" value="F:dipeptidyl-peptidase activity"/>
    <property type="evidence" value="ECO:0007669"/>
    <property type="project" value="TreeGrafter"/>
</dbReference>
<comment type="caution">
    <text evidence="7">The sequence shown here is derived from an EMBL/GenBank/DDBJ whole genome shotgun (WGS) entry which is preliminary data.</text>
</comment>
<evidence type="ECO:0000256" key="1">
    <source>
        <dbReference type="ARBA" id="ARBA00011079"/>
    </source>
</evidence>
<dbReference type="PANTHER" id="PTHR11010:SF23">
    <property type="entry name" value="SERINE PEPTIDASE"/>
    <property type="match status" value="1"/>
</dbReference>
<dbReference type="GO" id="GO:0072330">
    <property type="term" value="P:monocarboxylic acid biosynthetic process"/>
    <property type="evidence" value="ECO:0007669"/>
    <property type="project" value="UniProtKB-ARBA"/>
</dbReference>
<reference evidence="8" key="1">
    <citation type="journal article" date="2017" name="Nat. Microbiol.">
        <title>Global analysis of biosynthetic gene clusters reveals vast potential of secondary metabolite production in Penicillium species.</title>
        <authorList>
            <person name="Nielsen J.C."/>
            <person name="Grijseels S."/>
            <person name="Prigent S."/>
            <person name="Ji B."/>
            <person name="Dainat J."/>
            <person name="Nielsen K.F."/>
            <person name="Frisvad J.C."/>
            <person name="Workman M."/>
            <person name="Nielsen J."/>
        </authorList>
    </citation>
    <scope>NUCLEOTIDE SEQUENCE [LARGE SCALE GENOMIC DNA]</scope>
    <source>
        <strain evidence="8">IBT 11843</strain>
    </source>
</reference>
<dbReference type="Proteomes" id="UP000191522">
    <property type="component" value="Unassembled WGS sequence"/>
</dbReference>
<protein>
    <submittedName>
        <fullName evidence="7">Uncharacterized protein</fullName>
    </submittedName>
</protein>
<keyword evidence="2" id="KW-0645">Protease</keyword>
<evidence type="ECO:0000256" key="3">
    <source>
        <dbReference type="ARBA" id="ARBA00022729"/>
    </source>
</evidence>